<dbReference type="AlphaFoldDB" id="A0A9P6ECW9"/>
<gene>
    <name evidence="2" type="ORF">CPB83DRAFT_837172</name>
</gene>
<evidence type="ECO:0000313" key="3">
    <source>
        <dbReference type="Proteomes" id="UP000807306"/>
    </source>
</evidence>
<accession>A0A9P6ECW9</accession>
<evidence type="ECO:0000313" key="2">
    <source>
        <dbReference type="EMBL" id="KAF9526740.1"/>
    </source>
</evidence>
<feature type="compositionally biased region" description="Pro residues" evidence="1">
    <location>
        <begin position="234"/>
        <end position="256"/>
    </location>
</feature>
<reference evidence="2" key="1">
    <citation type="submission" date="2020-11" db="EMBL/GenBank/DDBJ databases">
        <authorList>
            <consortium name="DOE Joint Genome Institute"/>
            <person name="Ahrendt S."/>
            <person name="Riley R."/>
            <person name="Andreopoulos W."/>
            <person name="Labutti K."/>
            <person name="Pangilinan J."/>
            <person name="Ruiz-Duenas F.J."/>
            <person name="Barrasa J.M."/>
            <person name="Sanchez-Garcia M."/>
            <person name="Camarero S."/>
            <person name="Miyauchi S."/>
            <person name="Serrano A."/>
            <person name="Linde D."/>
            <person name="Babiker R."/>
            <person name="Drula E."/>
            <person name="Ayuso-Fernandez I."/>
            <person name="Pacheco R."/>
            <person name="Padilla G."/>
            <person name="Ferreira P."/>
            <person name="Barriuso J."/>
            <person name="Kellner H."/>
            <person name="Castanera R."/>
            <person name="Alfaro M."/>
            <person name="Ramirez L."/>
            <person name="Pisabarro A.G."/>
            <person name="Kuo A."/>
            <person name="Tritt A."/>
            <person name="Lipzen A."/>
            <person name="He G."/>
            <person name="Yan M."/>
            <person name="Ng V."/>
            <person name="Cullen D."/>
            <person name="Martin F."/>
            <person name="Rosso M.-N."/>
            <person name="Henrissat B."/>
            <person name="Hibbett D."/>
            <person name="Martinez A.T."/>
            <person name="Grigoriev I.V."/>
        </authorList>
    </citation>
    <scope>NUCLEOTIDE SEQUENCE</scope>
    <source>
        <strain evidence="2">CBS 506.95</strain>
    </source>
</reference>
<comment type="caution">
    <text evidence="2">The sequence shown here is derived from an EMBL/GenBank/DDBJ whole genome shotgun (WGS) entry which is preliminary data.</text>
</comment>
<name>A0A9P6ECW9_9AGAR</name>
<evidence type="ECO:0000256" key="1">
    <source>
        <dbReference type="SAM" id="MobiDB-lite"/>
    </source>
</evidence>
<sequence>MPNVRHQCIGDSRNTDPFCRSALSLKRQGILRELSIAPYKDGISGVEDIDQDEISWRPLEHIEKRCRVKGDIENAGLPVSWDALEYLERQWVQTLATWIWLCTFCKSLLGKRRIHLPFFYHFRVQQLKYDRQNLNGKVVNRRHLRQLALVPVLSTSNTVQLFKFIATCTIHTVISYTPGPHALCFSVPVGQPIQAANPCPFNFRFGIEPNPDPEPFEDEAAGVSTGAGVNVGVPDPPNPPAPPNPEPLPPLSPPPPEPARRLIIFEVVENDEPKAGGADRGVDIDTDVDAPKWDKEAREVVEGSFDDEDKDECIPIHWCERVRGVHEIVNVKAMVHAYVNGPMC</sequence>
<dbReference type="EMBL" id="MU157868">
    <property type="protein sequence ID" value="KAF9526740.1"/>
    <property type="molecule type" value="Genomic_DNA"/>
</dbReference>
<proteinExistence type="predicted"/>
<keyword evidence="3" id="KW-1185">Reference proteome</keyword>
<protein>
    <submittedName>
        <fullName evidence="2">Uncharacterized protein</fullName>
    </submittedName>
</protein>
<feature type="region of interest" description="Disordered" evidence="1">
    <location>
        <begin position="210"/>
        <end position="256"/>
    </location>
</feature>
<dbReference type="Proteomes" id="UP000807306">
    <property type="component" value="Unassembled WGS sequence"/>
</dbReference>
<organism evidence="2 3">
    <name type="scientific">Crepidotus variabilis</name>
    <dbReference type="NCBI Taxonomy" id="179855"/>
    <lineage>
        <taxon>Eukaryota</taxon>
        <taxon>Fungi</taxon>
        <taxon>Dikarya</taxon>
        <taxon>Basidiomycota</taxon>
        <taxon>Agaricomycotina</taxon>
        <taxon>Agaricomycetes</taxon>
        <taxon>Agaricomycetidae</taxon>
        <taxon>Agaricales</taxon>
        <taxon>Agaricineae</taxon>
        <taxon>Crepidotaceae</taxon>
        <taxon>Crepidotus</taxon>
    </lineage>
</organism>